<evidence type="ECO:0000313" key="11">
    <source>
        <dbReference type="EMBL" id="PUA79130.1"/>
    </source>
</evidence>
<dbReference type="InterPro" id="IPR006113">
    <property type="entry name" value="6PGDH_Gnd/GntZ"/>
</dbReference>
<keyword evidence="12" id="KW-1185">Reference proteome</keyword>
<keyword evidence="5 9" id="KW-0570">Pentose shunt</keyword>
<evidence type="ECO:0000256" key="3">
    <source>
        <dbReference type="ARBA" id="ARBA00023002"/>
    </source>
</evidence>
<feature type="domain" description="6-phosphogluconate dehydrogenase C-terminal" evidence="10">
    <location>
        <begin position="183"/>
        <end position="472"/>
    </location>
</feature>
<reference evidence="11 12" key="1">
    <citation type="submission" date="2018-03" db="EMBL/GenBank/DDBJ databases">
        <authorList>
            <person name="Keele B.F."/>
        </authorList>
    </citation>
    <scope>NUCLEOTIDE SEQUENCE [LARGE SCALE GENOMIC DNA]</scope>
    <source>
        <strain evidence="11 12">IB-3</strain>
    </source>
</reference>
<dbReference type="AlphaFoldDB" id="A0A2R7YRW0"/>
<dbReference type="InterPro" id="IPR006115">
    <property type="entry name" value="6PGDH_NADP-bd"/>
</dbReference>
<protein>
    <recommendedName>
        <fullName evidence="5 9">6-phosphogluconate dehydrogenase, decarboxylating</fullName>
        <ecNumber evidence="5 9">1.1.1.44</ecNumber>
    </recommendedName>
</protein>
<dbReference type="NCBIfam" id="NF006765">
    <property type="entry name" value="PRK09287.1"/>
    <property type="match status" value="1"/>
</dbReference>
<feature type="binding site" evidence="8">
    <location>
        <position position="107"/>
    </location>
    <ligand>
        <name>NADP(+)</name>
        <dbReference type="ChEBI" id="CHEBI:58349"/>
    </ligand>
</feature>
<feature type="binding site" evidence="8">
    <location>
        <begin position="14"/>
        <end position="19"/>
    </location>
    <ligand>
        <name>NADP(+)</name>
        <dbReference type="ChEBI" id="CHEBI:58349"/>
    </ligand>
</feature>
<dbReference type="FunFam" id="3.40.50.720:FF:000007">
    <property type="entry name" value="6-phosphogluconate dehydrogenase, decarboxylating"/>
    <property type="match status" value="1"/>
</dbReference>
<dbReference type="FunFam" id="1.10.1040.10:FF:000002">
    <property type="entry name" value="6-phosphogluconate dehydrogenase, decarboxylating"/>
    <property type="match status" value="1"/>
</dbReference>
<keyword evidence="5 9" id="KW-0521">NADP</keyword>
<feature type="binding site" evidence="8">
    <location>
        <begin position="79"/>
        <end position="81"/>
    </location>
    <ligand>
        <name>NADP(+)</name>
        <dbReference type="ChEBI" id="CHEBI:58349"/>
    </ligand>
</feature>
<organism evidence="11 12">
    <name type="scientific">Nocardioides currus</name>
    <dbReference type="NCBI Taxonomy" id="2133958"/>
    <lineage>
        <taxon>Bacteria</taxon>
        <taxon>Bacillati</taxon>
        <taxon>Actinomycetota</taxon>
        <taxon>Actinomycetes</taxon>
        <taxon>Propionibacteriales</taxon>
        <taxon>Nocardioidaceae</taxon>
        <taxon>Nocardioides</taxon>
    </lineage>
</organism>
<dbReference type="InterPro" id="IPR006114">
    <property type="entry name" value="6PGDH_C"/>
</dbReference>
<feature type="active site" description="Proton acceptor" evidence="6">
    <location>
        <position position="187"/>
    </location>
</feature>
<evidence type="ECO:0000256" key="8">
    <source>
        <dbReference type="PIRSR" id="PIRSR000109-3"/>
    </source>
</evidence>
<comment type="catalytic activity">
    <reaction evidence="5 9">
        <text>6-phospho-D-gluconate + NADP(+) = D-ribulose 5-phosphate + CO2 + NADPH</text>
        <dbReference type="Rhea" id="RHEA:10116"/>
        <dbReference type="ChEBI" id="CHEBI:16526"/>
        <dbReference type="ChEBI" id="CHEBI:57783"/>
        <dbReference type="ChEBI" id="CHEBI:58121"/>
        <dbReference type="ChEBI" id="CHEBI:58349"/>
        <dbReference type="ChEBI" id="CHEBI:58759"/>
        <dbReference type="EC" id="1.1.1.44"/>
    </reaction>
</comment>
<dbReference type="GO" id="GO:0006098">
    <property type="term" value="P:pentose-phosphate shunt"/>
    <property type="evidence" value="ECO:0007669"/>
    <property type="project" value="UniProtKB-UniPathway"/>
</dbReference>
<dbReference type="Pfam" id="PF00393">
    <property type="entry name" value="6PGD"/>
    <property type="match status" value="1"/>
</dbReference>
<dbReference type="EC" id="1.1.1.44" evidence="5 9"/>
<dbReference type="InterPro" id="IPR006183">
    <property type="entry name" value="Pgluconate_DH"/>
</dbReference>
<feature type="binding site" description="in other chain" evidence="7">
    <location>
        <position position="195"/>
    </location>
    <ligand>
        <name>substrate</name>
        <note>ligand shared between dimeric partners</note>
    </ligand>
</feature>
<dbReference type="PROSITE" id="PS00461">
    <property type="entry name" value="6PGD"/>
    <property type="match status" value="1"/>
</dbReference>
<comment type="subunit">
    <text evidence="2 5">Homodimer.</text>
</comment>
<dbReference type="Pfam" id="PF03446">
    <property type="entry name" value="NAD_binding_2"/>
    <property type="match status" value="1"/>
</dbReference>
<keyword evidence="3 5" id="KW-0560">Oxidoreductase</keyword>
<accession>A0A2R7YRW0</accession>
<dbReference type="OrthoDB" id="9804542at2"/>
<dbReference type="EMBL" id="PYXZ01000012">
    <property type="protein sequence ID" value="PUA79130.1"/>
    <property type="molecule type" value="Genomic_DNA"/>
</dbReference>
<feature type="binding site" description="in other chain" evidence="7">
    <location>
        <position position="292"/>
    </location>
    <ligand>
        <name>substrate</name>
        <note>ligand shared between dimeric partners</note>
    </ligand>
</feature>
<dbReference type="RefSeq" id="WP_108346555.1">
    <property type="nucleotide sequence ID" value="NZ_PYXZ01000012.1"/>
</dbReference>
<evidence type="ECO:0000256" key="5">
    <source>
        <dbReference type="PIRNR" id="PIRNR000109"/>
    </source>
</evidence>
<dbReference type="Gene3D" id="1.10.1040.10">
    <property type="entry name" value="N-(1-d-carboxylethyl)-l-norvaline Dehydrogenase, domain 2"/>
    <property type="match status" value="1"/>
</dbReference>
<evidence type="ECO:0000256" key="1">
    <source>
        <dbReference type="ARBA" id="ARBA00008419"/>
    </source>
</evidence>
<evidence type="ECO:0000256" key="2">
    <source>
        <dbReference type="ARBA" id="ARBA00011738"/>
    </source>
</evidence>
<dbReference type="PIRSF" id="PIRSF000109">
    <property type="entry name" value="6PGD"/>
    <property type="match status" value="1"/>
</dbReference>
<feature type="binding site" description="in other chain" evidence="7">
    <location>
        <begin position="190"/>
        <end position="191"/>
    </location>
    <ligand>
        <name>substrate</name>
        <note>ligand shared between dimeric partners</note>
    </ligand>
</feature>
<sequence>MSTTEARATIGLTGLATMGRNLARNIARNGHTIAVHNRTTARTTALLEEYGDEGDFVGCESLEELVAAIERPRAIVVMVKAGEATDAVVDELVPLLDADDIVVDAGNAHFADTLRRQEALAAHGLHFVGMGVSGGEEGALDGPSIMVGGSDHAYERLQPVVESIAALVDGTPCCAHVGPDGAGHFVKMVHNGIEYADMQLIAESYDLLRSVLGLAPAEVADVFEEWNGGDLESFLIEMTADVLRHVDHESGRPFVDVVVDAAEQKGTGRWTVQDALELGVPITGIAEATFARSLSGHTEQREAARAVFATEPVTLDVDRDTFVDQVRAALYASKVVAYAQGFDHIAAGAEAHDWDIDLGEVATIWRGGCIIRAQFLDRIREAYADEPDLTTLLTTAYFADAITDGVDAWREVVATAVRAGVPTPTFSSSLAYFDGLRREHLPAALIQALRDNFGAHTYARVDRDGTFHTRWAEDGRPEEQQDD</sequence>
<comment type="function">
    <text evidence="5">Catalyzes the oxidative decarboxylation of 6-phosphogluconate to ribulose 5-phosphate and CO(2), with concomitant reduction of NADP to NADPH.</text>
</comment>
<evidence type="ECO:0000256" key="7">
    <source>
        <dbReference type="PIRSR" id="PIRSR000109-2"/>
    </source>
</evidence>
<dbReference type="GO" id="GO:0050661">
    <property type="term" value="F:NADP binding"/>
    <property type="evidence" value="ECO:0007669"/>
    <property type="project" value="InterPro"/>
</dbReference>
<feature type="binding site" description="in other chain" evidence="7">
    <location>
        <begin position="133"/>
        <end position="135"/>
    </location>
    <ligand>
        <name>substrate</name>
        <note>ligand shared between dimeric partners</note>
    </ligand>
</feature>
<dbReference type="Gene3D" id="1.20.5.320">
    <property type="entry name" value="6-Phosphogluconate Dehydrogenase, domain 3"/>
    <property type="match status" value="1"/>
</dbReference>
<feature type="binding site" description="in other chain" evidence="7">
    <location>
        <position position="265"/>
    </location>
    <ligand>
        <name>substrate</name>
        <note>ligand shared between dimeric partners</note>
    </ligand>
</feature>
<feature type="active site" description="Proton donor" evidence="6">
    <location>
        <position position="194"/>
    </location>
</feature>
<evidence type="ECO:0000256" key="9">
    <source>
        <dbReference type="RuleBase" id="RU000485"/>
    </source>
</evidence>
<proteinExistence type="inferred from homology"/>
<dbReference type="InterPro" id="IPR036291">
    <property type="entry name" value="NAD(P)-bd_dom_sf"/>
</dbReference>
<dbReference type="InterPro" id="IPR006184">
    <property type="entry name" value="6PGdom_BS"/>
</dbReference>
<comment type="pathway">
    <text evidence="5 9">Carbohydrate degradation; pentose phosphate pathway; D-ribulose 5-phosphate from D-glucose 6-phosphate (oxidative stage): step 3/3.</text>
</comment>
<feature type="binding site" evidence="7">
    <location>
        <position position="450"/>
    </location>
    <ligand>
        <name>substrate</name>
        <note>ligand shared between dimeric partners</note>
    </ligand>
</feature>
<evidence type="ECO:0000256" key="6">
    <source>
        <dbReference type="PIRSR" id="PIRSR000109-1"/>
    </source>
</evidence>
<dbReference type="SUPFAM" id="SSF48179">
    <property type="entry name" value="6-phosphogluconate dehydrogenase C-terminal domain-like"/>
    <property type="match status" value="1"/>
</dbReference>
<dbReference type="PRINTS" id="PR00076">
    <property type="entry name" value="6PGDHDRGNASE"/>
</dbReference>
<dbReference type="UniPathway" id="UPA00115">
    <property type="reaction ID" value="UER00410"/>
</dbReference>
<dbReference type="Gene3D" id="3.40.50.720">
    <property type="entry name" value="NAD(P)-binding Rossmann-like Domain"/>
    <property type="match status" value="1"/>
</dbReference>
<name>A0A2R7YRW0_9ACTN</name>
<evidence type="ECO:0000259" key="10">
    <source>
        <dbReference type="SMART" id="SM01350"/>
    </source>
</evidence>
<keyword evidence="4 9" id="KW-0311">Gluconate utilization</keyword>
<dbReference type="PANTHER" id="PTHR11811">
    <property type="entry name" value="6-PHOSPHOGLUCONATE DEHYDROGENASE"/>
    <property type="match status" value="1"/>
</dbReference>
<feature type="binding site" evidence="8">
    <location>
        <begin position="37"/>
        <end position="39"/>
    </location>
    <ligand>
        <name>NADP(+)</name>
        <dbReference type="ChEBI" id="CHEBI:58349"/>
    </ligand>
</feature>
<feature type="binding site" description="in other chain" evidence="7">
    <location>
        <position position="107"/>
    </location>
    <ligand>
        <name>substrate</name>
        <note>ligand shared between dimeric partners</note>
    </ligand>
</feature>
<dbReference type="GO" id="GO:0019521">
    <property type="term" value="P:D-gluconate metabolic process"/>
    <property type="evidence" value="ECO:0007669"/>
    <property type="project" value="UniProtKB-KW"/>
</dbReference>
<dbReference type="InterPro" id="IPR013328">
    <property type="entry name" value="6PGD_dom2"/>
</dbReference>
<comment type="similarity">
    <text evidence="1 5 9">Belongs to the 6-phosphogluconate dehydrogenase family.</text>
</comment>
<evidence type="ECO:0000313" key="12">
    <source>
        <dbReference type="Proteomes" id="UP000244867"/>
    </source>
</evidence>
<dbReference type="Proteomes" id="UP000244867">
    <property type="component" value="Unassembled WGS sequence"/>
</dbReference>
<comment type="caution">
    <text evidence="11">The sequence shown here is derived from an EMBL/GenBank/DDBJ whole genome shotgun (WGS) entry which is preliminary data.</text>
</comment>
<evidence type="ECO:0000256" key="4">
    <source>
        <dbReference type="ARBA" id="ARBA00023064"/>
    </source>
</evidence>
<dbReference type="NCBIfam" id="TIGR00873">
    <property type="entry name" value="gnd"/>
    <property type="match status" value="1"/>
</dbReference>
<dbReference type="SUPFAM" id="SSF51735">
    <property type="entry name" value="NAD(P)-binding Rossmann-fold domains"/>
    <property type="match status" value="1"/>
</dbReference>
<feature type="binding site" evidence="7">
    <location>
        <position position="456"/>
    </location>
    <ligand>
        <name>substrate</name>
        <note>ligand shared between dimeric partners</note>
    </ligand>
</feature>
<dbReference type="InterPro" id="IPR008927">
    <property type="entry name" value="6-PGluconate_DH-like_C_sf"/>
</dbReference>
<gene>
    <name evidence="11" type="ORF">C7S10_20550</name>
</gene>
<dbReference type="GO" id="GO:0004616">
    <property type="term" value="F:phosphogluconate dehydrogenase (decarboxylating) activity"/>
    <property type="evidence" value="ECO:0007669"/>
    <property type="project" value="UniProtKB-EC"/>
</dbReference>
<dbReference type="SMART" id="SM01350">
    <property type="entry name" value="6PGD"/>
    <property type="match status" value="1"/>
</dbReference>